<accession>G7E8X1</accession>
<dbReference type="Proteomes" id="UP000009131">
    <property type="component" value="Unassembled WGS sequence"/>
</dbReference>
<dbReference type="InParanoid" id="G7E8X1"/>
<organism evidence="2 3">
    <name type="scientific">Mixia osmundae (strain CBS 9802 / IAM 14324 / JCM 22182 / KY 12970)</name>
    <dbReference type="NCBI Taxonomy" id="764103"/>
    <lineage>
        <taxon>Eukaryota</taxon>
        <taxon>Fungi</taxon>
        <taxon>Dikarya</taxon>
        <taxon>Basidiomycota</taxon>
        <taxon>Pucciniomycotina</taxon>
        <taxon>Mixiomycetes</taxon>
        <taxon>Mixiales</taxon>
        <taxon>Mixiaceae</taxon>
        <taxon>Mixia</taxon>
    </lineage>
</organism>
<proteinExistence type="predicted"/>
<sequence length="103" mass="10698">MSLNSSELNPSQGVDIPKGLMNPTDSSVYGDKVKDNDTTQSAVDYQAMAERANDESANNIGAAKIAPLNANDEAEEASTTGVMGDSVSSTIDSVIDSVKKTIS</sequence>
<gene>
    <name evidence="2" type="primary">Mo06290</name>
    <name evidence="2" type="ORF">E5Q_06290</name>
</gene>
<feature type="region of interest" description="Disordered" evidence="1">
    <location>
        <begin position="1"/>
        <end position="43"/>
    </location>
</feature>
<name>G7E8X1_MIXOS</name>
<dbReference type="AlphaFoldDB" id="G7E8X1"/>
<dbReference type="HOGENOM" id="CLU_2264372_0_0_1"/>
<evidence type="ECO:0000256" key="1">
    <source>
        <dbReference type="SAM" id="MobiDB-lite"/>
    </source>
</evidence>
<comment type="caution">
    <text evidence="2">The sequence shown here is derived from an EMBL/GenBank/DDBJ whole genome shotgun (WGS) entry which is preliminary data.</text>
</comment>
<protein>
    <submittedName>
        <fullName evidence="2">Uncharacterized protein</fullName>
    </submittedName>
</protein>
<dbReference type="EMBL" id="BABT02000220">
    <property type="protein sequence ID" value="GAA99589.1"/>
    <property type="molecule type" value="Genomic_DNA"/>
</dbReference>
<feature type="compositionally biased region" description="Polar residues" evidence="1">
    <location>
        <begin position="1"/>
        <end position="12"/>
    </location>
</feature>
<keyword evidence="3" id="KW-1185">Reference proteome</keyword>
<evidence type="ECO:0000313" key="3">
    <source>
        <dbReference type="Proteomes" id="UP000009131"/>
    </source>
</evidence>
<evidence type="ECO:0000313" key="2">
    <source>
        <dbReference type="EMBL" id="GAA99589.1"/>
    </source>
</evidence>
<dbReference type="RefSeq" id="XP_014568369.1">
    <property type="nucleotide sequence ID" value="XM_014712883.1"/>
</dbReference>
<reference evidence="2 3" key="2">
    <citation type="journal article" date="2012" name="Open Biol.">
        <title>Characteristics of nucleosomes and linker DNA regions on the genome of the basidiomycete Mixia osmundae revealed by mono- and dinucleosome mapping.</title>
        <authorList>
            <person name="Nishida H."/>
            <person name="Kondo S."/>
            <person name="Matsumoto T."/>
            <person name="Suzuki Y."/>
            <person name="Yoshikawa H."/>
            <person name="Taylor T.D."/>
            <person name="Sugiyama J."/>
        </authorList>
    </citation>
    <scope>NUCLEOTIDE SEQUENCE [LARGE SCALE GENOMIC DNA]</scope>
    <source>
        <strain evidence="3">CBS 9802 / IAM 14324 / JCM 22182 / KY 12970</strain>
    </source>
</reference>
<reference evidence="2 3" key="1">
    <citation type="journal article" date="2011" name="J. Gen. Appl. Microbiol.">
        <title>Draft genome sequencing of the enigmatic basidiomycete Mixia osmundae.</title>
        <authorList>
            <person name="Nishida H."/>
            <person name="Nagatsuka Y."/>
            <person name="Sugiyama J."/>
        </authorList>
    </citation>
    <scope>NUCLEOTIDE SEQUENCE [LARGE SCALE GENOMIC DNA]</scope>
    <source>
        <strain evidence="3">CBS 9802 / IAM 14324 / JCM 22182 / KY 12970</strain>
    </source>
</reference>